<organism evidence="2 3">
    <name type="scientific">Ensifer adhaerens</name>
    <name type="common">Sinorhizobium morelense</name>
    <dbReference type="NCBI Taxonomy" id="106592"/>
    <lineage>
        <taxon>Bacteria</taxon>
        <taxon>Pseudomonadati</taxon>
        <taxon>Pseudomonadota</taxon>
        <taxon>Alphaproteobacteria</taxon>
        <taxon>Hyphomicrobiales</taxon>
        <taxon>Rhizobiaceae</taxon>
        <taxon>Sinorhizobium/Ensifer group</taxon>
        <taxon>Ensifer</taxon>
    </lineage>
</organism>
<dbReference type="GO" id="GO:0006270">
    <property type="term" value="P:DNA replication initiation"/>
    <property type="evidence" value="ECO:0007669"/>
    <property type="project" value="InterPro"/>
</dbReference>
<dbReference type="Gene3D" id="1.10.1750.10">
    <property type="match status" value="1"/>
</dbReference>
<dbReference type="Proteomes" id="UP001055460">
    <property type="component" value="Chromosome"/>
</dbReference>
<dbReference type="Pfam" id="PF08299">
    <property type="entry name" value="Bac_DnaA_C"/>
    <property type="match status" value="1"/>
</dbReference>
<sequence>MLRKLRLRPDANDHVLAFRLHQLRERNHLTPTDYVKMRSLELRIPSKVMLGTSQRRSITTHRHRIMWELRVQRLMSLHAIARVFSRDHTTVAYALNKIEMENAQ</sequence>
<dbReference type="GO" id="GO:0005524">
    <property type="term" value="F:ATP binding"/>
    <property type="evidence" value="ECO:0007669"/>
    <property type="project" value="InterPro"/>
</dbReference>
<accession>A0A9Q9DAW8</accession>
<gene>
    <name evidence="2" type="ORF">NE863_06965</name>
</gene>
<dbReference type="EMBL" id="CP098807">
    <property type="protein sequence ID" value="USJ24699.1"/>
    <property type="molecule type" value="Genomic_DNA"/>
</dbReference>
<dbReference type="SMART" id="SM00760">
    <property type="entry name" value="Bac_DnaA_C"/>
    <property type="match status" value="1"/>
</dbReference>
<proteinExistence type="predicted"/>
<dbReference type="AlphaFoldDB" id="A0A9Q9DAW8"/>
<dbReference type="InterPro" id="IPR018312">
    <property type="entry name" value="Chromosome_initiator_DnaA_CS"/>
</dbReference>
<dbReference type="GO" id="GO:0006275">
    <property type="term" value="P:regulation of DNA replication"/>
    <property type="evidence" value="ECO:0007669"/>
    <property type="project" value="InterPro"/>
</dbReference>
<evidence type="ECO:0000313" key="3">
    <source>
        <dbReference type="Proteomes" id="UP001055460"/>
    </source>
</evidence>
<dbReference type="InterPro" id="IPR010921">
    <property type="entry name" value="Trp_repressor/repl_initiator"/>
</dbReference>
<name>A0A9Q9DAW8_ENSAD</name>
<dbReference type="PROSITE" id="PS01008">
    <property type="entry name" value="DNAA"/>
    <property type="match status" value="1"/>
</dbReference>
<dbReference type="InterPro" id="IPR013159">
    <property type="entry name" value="DnaA_C"/>
</dbReference>
<dbReference type="SUPFAM" id="SSF48295">
    <property type="entry name" value="TrpR-like"/>
    <property type="match status" value="1"/>
</dbReference>
<dbReference type="GO" id="GO:0003688">
    <property type="term" value="F:DNA replication origin binding"/>
    <property type="evidence" value="ECO:0007669"/>
    <property type="project" value="InterPro"/>
</dbReference>
<protein>
    <recommendedName>
        <fullName evidence="1">Chromosomal replication initiator DnaA C-terminal domain-containing protein</fullName>
    </recommendedName>
</protein>
<reference evidence="2" key="1">
    <citation type="submission" date="2022-06" db="EMBL/GenBank/DDBJ databases">
        <title>Physiological and biochemical characterization and genomic elucidation of a strain of the genus Ensifer adhaerens M8 that combines arsenic oxidation and chromium reduction.</title>
        <authorList>
            <person name="Li X."/>
            <person name="Yu c."/>
        </authorList>
    </citation>
    <scope>NUCLEOTIDE SEQUENCE</scope>
    <source>
        <strain evidence="2">M8</strain>
    </source>
</reference>
<evidence type="ECO:0000259" key="1">
    <source>
        <dbReference type="SMART" id="SM00760"/>
    </source>
</evidence>
<evidence type="ECO:0000313" key="2">
    <source>
        <dbReference type="EMBL" id="USJ24699.1"/>
    </source>
</evidence>
<feature type="domain" description="Chromosomal replication initiator DnaA C-terminal" evidence="1">
    <location>
        <begin position="30"/>
        <end position="98"/>
    </location>
</feature>
<dbReference type="RefSeq" id="WP_252160511.1">
    <property type="nucleotide sequence ID" value="NZ_CP098807.1"/>
</dbReference>